<dbReference type="RefSeq" id="WP_135644996.1">
    <property type="nucleotide sequence ID" value="NZ_RQER01000006.1"/>
</dbReference>
<dbReference type="AlphaFoldDB" id="A0A5F1ZUR5"/>
<evidence type="ECO:0000256" key="1">
    <source>
        <dbReference type="ARBA" id="ARBA00023015"/>
    </source>
</evidence>
<dbReference type="SMART" id="SM00347">
    <property type="entry name" value="HTH_MARR"/>
    <property type="match status" value="1"/>
</dbReference>
<dbReference type="SUPFAM" id="SSF46785">
    <property type="entry name" value="Winged helix' DNA-binding domain"/>
    <property type="match status" value="1"/>
</dbReference>
<proteinExistence type="predicted"/>
<evidence type="ECO:0000313" key="5">
    <source>
        <dbReference type="EMBL" id="TGK01345.1"/>
    </source>
</evidence>
<dbReference type="PANTHER" id="PTHR33164:SF64">
    <property type="entry name" value="TRANSCRIPTIONAL REGULATOR SLYA"/>
    <property type="match status" value="1"/>
</dbReference>
<dbReference type="InterPro" id="IPR000835">
    <property type="entry name" value="HTH_MarR-typ"/>
</dbReference>
<evidence type="ECO:0000313" key="7">
    <source>
        <dbReference type="Proteomes" id="UP000297273"/>
    </source>
</evidence>
<feature type="domain" description="HTH marR-type" evidence="4">
    <location>
        <begin position="13"/>
        <end position="147"/>
    </location>
</feature>
<keyword evidence="3" id="KW-0804">Transcription</keyword>
<dbReference type="GO" id="GO:0003700">
    <property type="term" value="F:DNA-binding transcription factor activity"/>
    <property type="evidence" value="ECO:0007669"/>
    <property type="project" value="InterPro"/>
</dbReference>
<keyword evidence="1" id="KW-0805">Transcription regulation</keyword>
<dbReference type="InterPro" id="IPR023187">
    <property type="entry name" value="Tscrpt_reg_MarR-type_CS"/>
</dbReference>
<dbReference type="EMBL" id="RQGC01000004">
    <property type="protein sequence ID" value="TGL42203.1"/>
    <property type="molecule type" value="Genomic_DNA"/>
</dbReference>
<dbReference type="Gene3D" id="1.10.10.10">
    <property type="entry name" value="Winged helix-like DNA-binding domain superfamily/Winged helix DNA-binding domain"/>
    <property type="match status" value="1"/>
</dbReference>
<protein>
    <submittedName>
        <fullName evidence="5">MarR family transcriptional regulator</fullName>
    </submittedName>
</protein>
<comment type="caution">
    <text evidence="5">The sequence shown here is derived from an EMBL/GenBank/DDBJ whole genome shotgun (WGS) entry which is preliminary data.</text>
</comment>
<dbReference type="GO" id="GO:0006950">
    <property type="term" value="P:response to stress"/>
    <property type="evidence" value="ECO:0007669"/>
    <property type="project" value="TreeGrafter"/>
</dbReference>
<evidence type="ECO:0000259" key="4">
    <source>
        <dbReference type="PROSITE" id="PS50995"/>
    </source>
</evidence>
<keyword evidence="7" id="KW-1185">Reference proteome</keyword>
<dbReference type="InterPro" id="IPR039422">
    <property type="entry name" value="MarR/SlyA-like"/>
</dbReference>
<reference evidence="6" key="1">
    <citation type="submission" date="2018-10" db="EMBL/GenBank/DDBJ databases">
        <authorList>
            <person name="Vincent A.T."/>
            <person name="Schiettekatte O."/>
            <person name="Bourhy P."/>
            <person name="Veyrier F.J."/>
            <person name="Picardeau M."/>
        </authorList>
    </citation>
    <scope>NUCLEOTIDE SEQUENCE</scope>
    <source>
        <strain evidence="6">201702690</strain>
    </source>
</reference>
<dbReference type="GO" id="GO:0003677">
    <property type="term" value="F:DNA binding"/>
    <property type="evidence" value="ECO:0007669"/>
    <property type="project" value="UniProtKB-KW"/>
</dbReference>
<name>A0A5F1ZUR5_9LEPT</name>
<organism evidence="5 8">
    <name type="scientific">Leptospira langatensis</name>
    <dbReference type="NCBI Taxonomy" id="2484983"/>
    <lineage>
        <taxon>Bacteria</taxon>
        <taxon>Pseudomonadati</taxon>
        <taxon>Spirochaetota</taxon>
        <taxon>Spirochaetia</taxon>
        <taxon>Leptospirales</taxon>
        <taxon>Leptospiraceae</taxon>
        <taxon>Leptospira</taxon>
    </lineage>
</organism>
<dbReference type="PROSITE" id="PS50995">
    <property type="entry name" value="HTH_MARR_2"/>
    <property type="match status" value="1"/>
</dbReference>
<dbReference type="PRINTS" id="PR00598">
    <property type="entry name" value="HTHMARR"/>
</dbReference>
<gene>
    <name evidence="5" type="ORF">EHO57_10455</name>
    <name evidence="6" type="ORF">EHQ53_08415</name>
</gene>
<dbReference type="InterPro" id="IPR036390">
    <property type="entry name" value="WH_DNA-bd_sf"/>
</dbReference>
<accession>A0A5F1ZUR5</accession>
<dbReference type="InterPro" id="IPR036388">
    <property type="entry name" value="WH-like_DNA-bd_sf"/>
</dbReference>
<keyword evidence="2" id="KW-0238">DNA-binding</keyword>
<dbReference type="OrthoDB" id="9799663at2"/>
<dbReference type="PANTHER" id="PTHR33164">
    <property type="entry name" value="TRANSCRIPTIONAL REGULATOR, MARR FAMILY"/>
    <property type="match status" value="1"/>
</dbReference>
<evidence type="ECO:0000313" key="6">
    <source>
        <dbReference type="EMBL" id="TGL42203.1"/>
    </source>
</evidence>
<evidence type="ECO:0000313" key="8">
    <source>
        <dbReference type="Proteomes" id="UP000297946"/>
    </source>
</evidence>
<dbReference type="PROSITE" id="PS01117">
    <property type="entry name" value="HTH_MARR_1"/>
    <property type="match status" value="1"/>
</dbReference>
<evidence type="ECO:0000256" key="2">
    <source>
        <dbReference type="ARBA" id="ARBA00023125"/>
    </source>
</evidence>
<dbReference type="Pfam" id="PF01047">
    <property type="entry name" value="MarR"/>
    <property type="match status" value="1"/>
</dbReference>
<sequence length="159" mass="18349">MPSDPKKVNSLIDTAYAYYFHRTNRLLHLHFTKLMADHTTDLTVEQWFLLNRLSNGKSVSQTDLVDKTFKDRPNITRLLDGLEKKSLVSRKDDPNDRRKFTVSITKAGKSLLDKTIPIMLEARKAVYKGLNQEDLESLKAISEKIESNILQGWDWPEST</sequence>
<dbReference type="EMBL" id="RQER01000006">
    <property type="protein sequence ID" value="TGK01345.1"/>
    <property type="molecule type" value="Genomic_DNA"/>
</dbReference>
<dbReference type="Proteomes" id="UP000297946">
    <property type="component" value="Unassembled WGS sequence"/>
</dbReference>
<evidence type="ECO:0000256" key="3">
    <source>
        <dbReference type="ARBA" id="ARBA00023163"/>
    </source>
</evidence>
<reference evidence="5 8" key="2">
    <citation type="journal article" date="2019" name="PLoS Negl. Trop. Dis.">
        <title>Revisiting the worldwide diversity of Leptospira species in the environment.</title>
        <authorList>
            <person name="Vincent A.T."/>
            <person name="Schiettekatte O."/>
            <person name="Bourhy P."/>
            <person name="Veyrier F.J."/>
            <person name="Picardeau M."/>
        </authorList>
    </citation>
    <scope>NUCLEOTIDE SEQUENCE [LARGE SCALE GENOMIC DNA]</scope>
    <source>
        <strain evidence="6">201702690</strain>
        <strain evidence="5 8">SSW18</strain>
    </source>
</reference>
<dbReference type="Proteomes" id="UP000297273">
    <property type="component" value="Unassembled WGS sequence"/>
</dbReference>